<keyword evidence="3" id="KW-1185">Reference proteome</keyword>
<name>A0A816CTM0_9BILA</name>
<sequence length="256" mass="30353">DNDLESVKTLFQRTAALSFMPLDEIDALWCSIMDDYSHINYYDFPGARTNNSVEGWHHRLNSQIGVIHPNLYLFIKEIKDDYAFNVASVKQAAAQQRKVPRRKIYAIRNARILDLMERYKKGTLTKDDYLSKISKTIDSTYSFEREKGFIEEIRNLSLVYINDLYDIVMKLLCPIYGRPIPNDLRIKIHHLLNFYYEYKHISYTPEYLQKNLDEPCQPVHMDGVLALKLNFWPQECQSFLKRIKMNRPQLYEIIIV</sequence>
<dbReference type="Proteomes" id="UP000663829">
    <property type="component" value="Unassembled WGS sequence"/>
</dbReference>
<dbReference type="Proteomes" id="UP000681722">
    <property type="component" value="Unassembled WGS sequence"/>
</dbReference>
<dbReference type="OrthoDB" id="6123510at2759"/>
<comment type="caution">
    <text evidence="1">The sequence shown here is derived from an EMBL/GenBank/DDBJ whole genome shotgun (WGS) entry which is preliminary data.</text>
</comment>
<organism evidence="1 3">
    <name type="scientific">Didymodactylos carnosus</name>
    <dbReference type="NCBI Taxonomy" id="1234261"/>
    <lineage>
        <taxon>Eukaryota</taxon>
        <taxon>Metazoa</taxon>
        <taxon>Spiralia</taxon>
        <taxon>Gnathifera</taxon>
        <taxon>Rotifera</taxon>
        <taxon>Eurotatoria</taxon>
        <taxon>Bdelloidea</taxon>
        <taxon>Philodinida</taxon>
        <taxon>Philodinidae</taxon>
        <taxon>Didymodactylos</taxon>
    </lineage>
</organism>
<feature type="non-terminal residue" evidence="1">
    <location>
        <position position="256"/>
    </location>
</feature>
<reference evidence="1" key="1">
    <citation type="submission" date="2021-02" db="EMBL/GenBank/DDBJ databases">
        <authorList>
            <person name="Nowell W R."/>
        </authorList>
    </citation>
    <scope>NUCLEOTIDE SEQUENCE</scope>
</reference>
<protein>
    <submittedName>
        <fullName evidence="1">Uncharacterized protein</fullName>
    </submittedName>
</protein>
<evidence type="ECO:0000313" key="3">
    <source>
        <dbReference type="Proteomes" id="UP000663829"/>
    </source>
</evidence>
<proteinExistence type="predicted"/>
<feature type="non-terminal residue" evidence="1">
    <location>
        <position position="1"/>
    </location>
</feature>
<accession>A0A816CTM0</accession>
<evidence type="ECO:0000313" key="2">
    <source>
        <dbReference type="EMBL" id="CAF4523876.1"/>
    </source>
</evidence>
<dbReference type="AlphaFoldDB" id="A0A816CTM0"/>
<dbReference type="EMBL" id="CAJNOQ010042709">
    <property type="protein sequence ID" value="CAF1627912.1"/>
    <property type="molecule type" value="Genomic_DNA"/>
</dbReference>
<dbReference type="EMBL" id="CAJOBC010110338">
    <property type="protein sequence ID" value="CAF4523876.1"/>
    <property type="molecule type" value="Genomic_DNA"/>
</dbReference>
<evidence type="ECO:0000313" key="1">
    <source>
        <dbReference type="EMBL" id="CAF1627912.1"/>
    </source>
</evidence>
<gene>
    <name evidence="1" type="ORF">GPM918_LOCUS44167</name>
    <name evidence="2" type="ORF">SRO942_LOCUS45902</name>
</gene>